<organism evidence="1 2">
    <name type="scientific">Paramuricea clavata</name>
    <name type="common">Red gorgonian</name>
    <name type="synonym">Violescent sea-whip</name>
    <dbReference type="NCBI Taxonomy" id="317549"/>
    <lineage>
        <taxon>Eukaryota</taxon>
        <taxon>Metazoa</taxon>
        <taxon>Cnidaria</taxon>
        <taxon>Anthozoa</taxon>
        <taxon>Octocorallia</taxon>
        <taxon>Malacalcyonacea</taxon>
        <taxon>Plexauridae</taxon>
        <taxon>Paramuricea</taxon>
    </lineage>
</organism>
<dbReference type="Proteomes" id="UP001152795">
    <property type="component" value="Unassembled WGS sequence"/>
</dbReference>
<reference evidence="1" key="1">
    <citation type="submission" date="2020-04" db="EMBL/GenBank/DDBJ databases">
        <authorList>
            <person name="Alioto T."/>
            <person name="Alioto T."/>
            <person name="Gomez Garrido J."/>
        </authorList>
    </citation>
    <scope>NUCLEOTIDE SEQUENCE</scope>
    <source>
        <strain evidence="1">A484AB</strain>
    </source>
</reference>
<feature type="non-terminal residue" evidence="1">
    <location>
        <position position="1"/>
    </location>
</feature>
<dbReference type="EMBL" id="CACRXK020024560">
    <property type="protein sequence ID" value="CAB4038773.1"/>
    <property type="molecule type" value="Genomic_DNA"/>
</dbReference>
<accession>A0A7D9LSN3</accession>
<proteinExistence type="predicted"/>
<evidence type="ECO:0000313" key="2">
    <source>
        <dbReference type="Proteomes" id="UP001152795"/>
    </source>
</evidence>
<comment type="caution">
    <text evidence="1">The sequence shown here is derived from an EMBL/GenBank/DDBJ whole genome shotgun (WGS) entry which is preliminary data.</text>
</comment>
<keyword evidence="2" id="KW-1185">Reference proteome</keyword>
<evidence type="ECO:0000313" key="1">
    <source>
        <dbReference type="EMBL" id="CAB4038773.1"/>
    </source>
</evidence>
<dbReference type="PANTHER" id="PTHR47331:SF1">
    <property type="entry name" value="GAG-LIKE PROTEIN"/>
    <property type="match status" value="1"/>
</dbReference>
<dbReference type="OrthoDB" id="8057979at2759"/>
<sequence length="144" mass="16603">DTWPDEPIQEIPDSELEIKRKKTTCATRLQTTVSPLLYELLERYSDWSKLLKYVAWLCKYKAWLKNGKRLECNTLTVDNLTLAKRTIVSLVQHQSFPEELQDLKRKDKTGQRVKKSSSIVKLKPMLGENGLLRVSGRISEAPST</sequence>
<name>A0A7D9LSN3_PARCT</name>
<gene>
    <name evidence="1" type="ORF">PACLA_8A022437</name>
</gene>
<dbReference type="PANTHER" id="PTHR47331">
    <property type="entry name" value="PHD-TYPE DOMAIN-CONTAINING PROTEIN"/>
    <property type="match status" value="1"/>
</dbReference>
<feature type="non-terminal residue" evidence="1">
    <location>
        <position position="144"/>
    </location>
</feature>
<dbReference type="AlphaFoldDB" id="A0A7D9LSN3"/>
<protein>
    <submittedName>
        <fullName evidence="1">Uncharacterized protein</fullName>
    </submittedName>
</protein>